<evidence type="ECO:0000313" key="1">
    <source>
        <dbReference type="EMBL" id="QNI20366.1"/>
    </source>
</evidence>
<proteinExistence type="predicted"/>
<reference evidence="1 2" key="1">
    <citation type="submission" date="2020-06" db="EMBL/GenBank/DDBJ databases">
        <authorList>
            <person name="Connerton I.F."/>
        </authorList>
    </citation>
    <scope>NUCLEOTIDE SEQUENCE [LARGE SCALE GENOMIC DNA]</scope>
</reference>
<organism evidence="1 2">
    <name type="scientific">Bacillus phage 1_ICo-2020</name>
    <dbReference type="NCBI Taxonomy" id="2759272"/>
    <lineage>
        <taxon>Viruses</taxon>
        <taxon>Duplodnaviria</taxon>
        <taxon>Heunggongvirae</taxon>
        <taxon>Uroviricota</taxon>
        <taxon>Caudoviricetes</taxon>
        <taxon>Ehrlichviridae</taxon>
        <taxon>Suttonboningtonvirus</taxon>
        <taxon>Suttonboningtonvirus sv1ICo2020</taxon>
    </lineage>
</organism>
<name>A0A7G8AKC1_9CAUD</name>
<sequence>MKAMKVKAKVECIDTLFNRVGDILEVDKEYADRLISIDYAEPVLEKKAPAKKPTPKSKAKE</sequence>
<evidence type="ECO:0000313" key="2">
    <source>
        <dbReference type="Proteomes" id="UP000515915"/>
    </source>
</evidence>
<dbReference type="Proteomes" id="UP000515915">
    <property type="component" value="Segment"/>
</dbReference>
<accession>A0A7G8AKC1</accession>
<keyword evidence="2" id="KW-1185">Reference proteome</keyword>
<protein>
    <submittedName>
        <fullName evidence="1">Uncharacterized protein</fullName>
    </submittedName>
</protein>
<dbReference type="EMBL" id="MT700412">
    <property type="protein sequence ID" value="QNI20366.1"/>
    <property type="molecule type" value="Genomic_DNA"/>
</dbReference>